<keyword evidence="3" id="KW-1185">Reference proteome</keyword>
<organism evidence="2 3">
    <name type="scientific">Parelaphostrongylus tenuis</name>
    <name type="common">Meningeal worm</name>
    <dbReference type="NCBI Taxonomy" id="148309"/>
    <lineage>
        <taxon>Eukaryota</taxon>
        <taxon>Metazoa</taxon>
        <taxon>Ecdysozoa</taxon>
        <taxon>Nematoda</taxon>
        <taxon>Chromadorea</taxon>
        <taxon>Rhabditida</taxon>
        <taxon>Rhabditina</taxon>
        <taxon>Rhabditomorpha</taxon>
        <taxon>Strongyloidea</taxon>
        <taxon>Metastrongylidae</taxon>
        <taxon>Parelaphostrongylus</taxon>
    </lineage>
</organism>
<feature type="transmembrane region" description="Helical" evidence="1">
    <location>
        <begin position="14"/>
        <end position="35"/>
    </location>
</feature>
<evidence type="ECO:0000313" key="3">
    <source>
        <dbReference type="Proteomes" id="UP001196413"/>
    </source>
</evidence>
<keyword evidence="1" id="KW-0812">Transmembrane</keyword>
<name>A0AAD5R430_PARTN</name>
<gene>
    <name evidence="2" type="ORF">KIN20_030444</name>
</gene>
<dbReference type="EMBL" id="JAHQIW010006394">
    <property type="protein sequence ID" value="KAJ1369062.1"/>
    <property type="molecule type" value="Genomic_DNA"/>
</dbReference>
<keyword evidence="1" id="KW-1133">Transmembrane helix</keyword>
<reference evidence="2" key="1">
    <citation type="submission" date="2021-06" db="EMBL/GenBank/DDBJ databases">
        <title>Parelaphostrongylus tenuis whole genome reference sequence.</title>
        <authorList>
            <person name="Garwood T.J."/>
            <person name="Larsen P.A."/>
            <person name="Fountain-Jones N.M."/>
            <person name="Garbe J.R."/>
            <person name="Macchietto M.G."/>
            <person name="Kania S.A."/>
            <person name="Gerhold R.W."/>
            <person name="Richards J.E."/>
            <person name="Wolf T.M."/>
        </authorList>
    </citation>
    <scope>NUCLEOTIDE SEQUENCE</scope>
    <source>
        <strain evidence="2">MNPRO001-30</strain>
        <tissue evidence="2">Meninges</tissue>
    </source>
</reference>
<sequence length="174" mass="19458">MAVDSDELCKDEQILLSLIIATLLLFIYLMTSSIYPRAKRMRKCNFVSVELPAAVFTGKNLTGIGSSPSKMPTLPSLFLTSAELDIFSHEPPAPQRDLLLTTEECLLLRAESRSGCYIKGKESTLFNAKYGDTPFTTSSTVTKEFRTVLRHVKRLVDLCGSDYLLARDERQCSH</sequence>
<protein>
    <submittedName>
        <fullName evidence="2">Uncharacterized protein</fullName>
    </submittedName>
</protein>
<comment type="caution">
    <text evidence="2">The sequence shown here is derived from an EMBL/GenBank/DDBJ whole genome shotgun (WGS) entry which is preliminary data.</text>
</comment>
<keyword evidence="1" id="KW-0472">Membrane</keyword>
<dbReference type="Proteomes" id="UP001196413">
    <property type="component" value="Unassembled WGS sequence"/>
</dbReference>
<proteinExistence type="predicted"/>
<dbReference type="AlphaFoldDB" id="A0AAD5R430"/>
<evidence type="ECO:0000256" key="1">
    <source>
        <dbReference type="SAM" id="Phobius"/>
    </source>
</evidence>
<evidence type="ECO:0000313" key="2">
    <source>
        <dbReference type="EMBL" id="KAJ1369062.1"/>
    </source>
</evidence>
<accession>A0AAD5R430</accession>